<protein>
    <submittedName>
        <fullName evidence="1">Uncharacterized protein</fullName>
    </submittedName>
</protein>
<comment type="caution">
    <text evidence="1">The sequence shown here is derived from an EMBL/GenBank/DDBJ whole genome shotgun (WGS) entry which is preliminary data.</text>
</comment>
<keyword evidence="2" id="KW-1185">Reference proteome</keyword>
<reference evidence="2" key="1">
    <citation type="journal article" date="2019" name="Int. J. Syst. Evol. Microbiol.">
        <title>The Global Catalogue of Microorganisms (GCM) 10K type strain sequencing project: providing services to taxonomists for standard genome sequencing and annotation.</title>
        <authorList>
            <consortium name="The Broad Institute Genomics Platform"/>
            <consortium name="The Broad Institute Genome Sequencing Center for Infectious Disease"/>
            <person name="Wu L."/>
            <person name="Ma J."/>
        </authorList>
    </citation>
    <scope>NUCLEOTIDE SEQUENCE [LARGE SCALE GENOMIC DNA]</scope>
    <source>
        <strain evidence="2">CGMCC 1.13587</strain>
    </source>
</reference>
<gene>
    <name evidence="1" type="ORF">ACFPPB_04565</name>
</gene>
<dbReference type="EMBL" id="JBHSNG010000003">
    <property type="protein sequence ID" value="MFC5580381.1"/>
    <property type="molecule type" value="Genomic_DNA"/>
</dbReference>
<dbReference type="Proteomes" id="UP001596111">
    <property type="component" value="Unassembled WGS sequence"/>
</dbReference>
<accession>A0ABW0STS7</accession>
<evidence type="ECO:0000313" key="1">
    <source>
        <dbReference type="EMBL" id="MFC5580381.1"/>
    </source>
</evidence>
<dbReference type="RefSeq" id="WP_377324808.1">
    <property type="nucleotide sequence ID" value="NZ_JBHSNG010000003.1"/>
</dbReference>
<evidence type="ECO:0000313" key="2">
    <source>
        <dbReference type="Proteomes" id="UP001596111"/>
    </source>
</evidence>
<organism evidence="1 2">
    <name type="scientific">Rhodanobacter terrae</name>
    <dbReference type="NCBI Taxonomy" id="418647"/>
    <lineage>
        <taxon>Bacteria</taxon>
        <taxon>Pseudomonadati</taxon>
        <taxon>Pseudomonadota</taxon>
        <taxon>Gammaproteobacteria</taxon>
        <taxon>Lysobacterales</taxon>
        <taxon>Rhodanobacteraceae</taxon>
        <taxon>Rhodanobacter</taxon>
    </lineage>
</organism>
<sequence length="42" mass="4138">MATDPATLAIGSGTDGSIICATSQSLQFLATVGGKPVAAMKR</sequence>
<name>A0ABW0STS7_9GAMM</name>
<proteinExistence type="predicted"/>